<dbReference type="GO" id="GO:0003677">
    <property type="term" value="F:DNA binding"/>
    <property type="evidence" value="ECO:0007669"/>
    <property type="project" value="InterPro"/>
</dbReference>
<name>A0A414G0F0_9ACTN</name>
<evidence type="ECO:0000259" key="2">
    <source>
        <dbReference type="PROSITE" id="PS50943"/>
    </source>
</evidence>
<dbReference type="Proteomes" id="UP000286050">
    <property type="component" value="Unassembled WGS sequence"/>
</dbReference>
<reference evidence="3 4" key="1">
    <citation type="submission" date="2018-08" db="EMBL/GenBank/DDBJ databases">
        <title>A genome reference for cultivated species of the human gut microbiota.</title>
        <authorList>
            <person name="Zou Y."/>
            <person name="Xue W."/>
            <person name="Luo G."/>
        </authorList>
    </citation>
    <scope>NUCLEOTIDE SEQUENCE [LARGE SCALE GENOMIC DNA]</scope>
    <source>
        <strain evidence="3 4">AM30-5LB</strain>
    </source>
</reference>
<evidence type="ECO:0000256" key="1">
    <source>
        <dbReference type="SAM" id="MobiDB-lite"/>
    </source>
</evidence>
<feature type="domain" description="HTH cro/C1-type" evidence="2">
    <location>
        <begin position="16"/>
        <end position="71"/>
    </location>
</feature>
<dbReference type="SMART" id="SM00530">
    <property type="entry name" value="HTH_XRE"/>
    <property type="match status" value="1"/>
</dbReference>
<feature type="region of interest" description="Disordered" evidence="1">
    <location>
        <begin position="79"/>
        <end position="107"/>
    </location>
</feature>
<accession>A0A414G0F0</accession>
<dbReference type="RefSeq" id="WP_118271441.1">
    <property type="nucleotide sequence ID" value="NZ_QSJI01000001.1"/>
</dbReference>
<comment type="caution">
    <text evidence="3">The sequence shown here is derived from an EMBL/GenBank/DDBJ whole genome shotgun (WGS) entry which is preliminary data.</text>
</comment>
<dbReference type="Gene3D" id="1.10.260.40">
    <property type="entry name" value="lambda repressor-like DNA-binding domains"/>
    <property type="match status" value="1"/>
</dbReference>
<evidence type="ECO:0000313" key="4">
    <source>
        <dbReference type="Proteomes" id="UP000286050"/>
    </source>
</evidence>
<sequence>METLPIVTPRQAGIYVRRTREGQGLTRAQLAAAAGVSERLLASLELGDATGIRLDKLLAVFGALGICLAAQGENIGRRQADDKGLTETTPRPKTATIGPAHPTTKKPKYRTQAWSADGVHEPSLSFAYQNLLADIAQDQGIELTTESTPPFIGIAR</sequence>
<dbReference type="InterPro" id="IPR010982">
    <property type="entry name" value="Lambda_DNA-bd_dom_sf"/>
</dbReference>
<proteinExistence type="predicted"/>
<protein>
    <submittedName>
        <fullName evidence="3">Transcriptional regulator</fullName>
    </submittedName>
</protein>
<dbReference type="PROSITE" id="PS50943">
    <property type="entry name" value="HTH_CROC1"/>
    <property type="match status" value="1"/>
</dbReference>
<dbReference type="AlphaFoldDB" id="A0A414G0F0"/>
<dbReference type="InterPro" id="IPR001387">
    <property type="entry name" value="Cro/C1-type_HTH"/>
</dbReference>
<organism evidence="3 4">
    <name type="scientific">Collinsella intestinalis</name>
    <dbReference type="NCBI Taxonomy" id="147207"/>
    <lineage>
        <taxon>Bacteria</taxon>
        <taxon>Bacillati</taxon>
        <taxon>Actinomycetota</taxon>
        <taxon>Coriobacteriia</taxon>
        <taxon>Coriobacteriales</taxon>
        <taxon>Coriobacteriaceae</taxon>
        <taxon>Collinsella</taxon>
    </lineage>
</organism>
<dbReference type="Pfam" id="PF01381">
    <property type="entry name" value="HTH_3"/>
    <property type="match status" value="1"/>
</dbReference>
<dbReference type="EMBL" id="QSJI01000001">
    <property type="protein sequence ID" value="RHD57688.1"/>
    <property type="molecule type" value="Genomic_DNA"/>
</dbReference>
<dbReference type="CDD" id="cd00093">
    <property type="entry name" value="HTH_XRE"/>
    <property type="match status" value="1"/>
</dbReference>
<evidence type="ECO:0000313" key="3">
    <source>
        <dbReference type="EMBL" id="RHD57688.1"/>
    </source>
</evidence>
<gene>
    <name evidence="3" type="ORF">DW787_02305</name>
</gene>
<dbReference type="SUPFAM" id="SSF47413">
    <property type="entry name" value="lambda repressor-like DNA-binding domains"/>
    <property type="match status" value="1"/>
</dbReference>